<comment type="subcellular location">
    <subcellularLocation>
        <location evidence="1">Membrane</location>
    </subcellularLocation>
</comment>
<evidence type="ECO:0000256" key="3">
    <source>
        <dbReference type="ARBA" id="ARBA00022737"/>
    </source>
</evidence>
<evidence type="ECO:0000313" key="6">
    <source>
        <dbReference type="EMBL" id="MEQ2158968.1"/>
    </source>
</evidence>
<organism evidence="6 7">
    <name type="scientific">Goodea atripinnis</name>
    <dbReference type="NCBI Taxonomy" id="208336"/>
    <lineage>
        <taxon>Eukaryota</taxon>
        <taxon>Metazoa</taxon>
        <taxon>Chordata</taxon>
        <taxon>Craniata</taxon>
        <taxon>Vertebrata</taxon>
        <taxon>Euteleostomi</taxon>
        <taxon>Actinopterygii</taxon>
        <taxon>Neopterygii</taxon>
        <taxon>Teleostei</taxon>
        <taxon>Neoteleostei</taxon>
        <taxon>Acanthomorphata</taxon>
        <taxon>Ovalentaria</taxon>
        <taxon>Atherinomorphae</taxon>
        <taxon>Cyprinodontiformes</taxon>
        <taxon>Goodeidae</taxon>
        <taxon>Goodea</taxon>
    </lineage>
</organism>
<keyword evidence="5" id="KW-0472">Membrane</keyword>
<evidence type="ECO:0000256" key="5">
    <source>
        <dbReference type="ARBA" id="ARBA00023136"/>
    </source>
</evidence>
<gene>
    <name evidence="6" type="ORF">GOODEAATRI_017591</name>
</gene>
<evidence type="ECO:0000256" key="1">
    <source>
        <dbReference type="ARBA" id="ARBA00004370"/>
    </source>
</evidence>
<proteinExistence type="predicted"/>
<name>A0ABV0MKM6_9TELE</name>
<keyword evidence="2" id="KW-0812">Transmembrane</keyword>
<evidence type="ECO:0000256" key="4">
    <source>
        <dbReference type="ARBA" id="ARBA00022989"/>
    </source>
</evidence>
<dbReference type="PANTHER" id="PTHR12546">
    <property type="entry name" value="FER-1-LIKE"/>
    <property type="match status" value="1"/>
</dbReference>
<sequence>MILCSSVIRNLLIPEGLPSERPWARFCVKVYRAEGLPRNNSSIMANVTKAFIGDNTALIDPYVEVWDEGSMNDVAIGTHYFDLRCISNEQDGFLPTFGPAWINLYGSARNFSLGDDMGELNEGIGEGVSFSHMQKTEVYFNICHPHSACGWNRWLCNTEVPIYICLVQNGINIRTERTQTISDHKLNDRCCKDALLSIQCDVVASDDVKHHNVIQIHNRAFDTDKDGVHYLLAAVGGRAEAKGHVCVTENTYVDHKGSEIVDRVGSPSVWWCPCCLSQRSPEYIGG</sequence>
<evidence type="ECO:0000313" key="7">
    <source>
        <dbReference type="Proteomes" id="UP001476798"/>
    </source>
</evidence>
<comment type="caution">
    <text evidence="6">The sequence shown here is derived from an EMBL/GenBank/DDBJ whole genome shotgun (WGS) entry which is preliminary data.</text>
</comment>
<dbReference type="InterPro" id="IPR037721">
    <property type="entry name" value="Ferlin"/>
</dbReference>
<dbReference type="EMBL" id="JAHRIO010001441">
    <property type="protein sequence ID" value="MEQ2158968.1"/>
    <property type="molecule type" value="Genomic_DNA"/>
</dbReference>
<keyword evidence="3" id="KW-0677">Repeat</keyword>
<evidence type="ECO:0000256" key="2">
    <source>
        <dbReference type="ARBA" id="ARBA00022692"/>
    </source>
</evidence>
<reference evidence="6 7" key="1">
    <citation type="submission" date="2021-06" db="EMBL/GenBank/DDBJ databases">
        <authorList>
            <person name="Palmer J.M."/>
        </authorList>
    </citation>
    <scope>NUCLEOTIDE SEQUENCE [LARGE SCALE GENOMIC DNA]</scope>
    <source>
        <strain evidence="6 7">GA_2019</strain>
        <tissue evidence="6">Muscle</tissue>
    </source>
</reference>
<keyword evidence="7" id="KW-1185">Reference proteome</keyword>
<dbReference type="PANTHER" id="PTHR12546:SF37">
    <property type="entry name" value="FER-1-LIKE 6 (C. ELEGANS)"/>
    <property type="match status" value="1"/>
</dbReference>
<accession>A0ABV0MKM6</accession>
<protein>
    <submittedName>
        <fullName evidence="6">Uncharacterized protein</fullName>
    </submittedName>
</protein>
<keyword evidence="4" id="KW-1133">Transmembrane helix</keyword>
<dbReference type="Proteomes" id="UP001476798">
    <property type="component" value="Unassembled WGS sequence"/>
</dbReference>